<organism evidence="1 2">
    <name type="scientific">Candidatus Marinarcus aquaticus</name>
    <dbReference type="NCBI Taxonomy" id="2044504"/>
    <lineage>
        <taxon>Bacteria</taxon>
        <taxon>Pseudomonadati</taxon>
        <taxon>Campylobacterota</taxon>
        <taxon>Epsilonproteobacteria</taxon>
        <taxon>Campylobacterales</taxon>
        <taxon>Arcobacteraceae</taxon>
        <taxon>Candidatus Marinarcus</taxon>
    </lineage>
</organism>
<accession>A0A4Q0XT59</accession>
<gene>
    <name evidence="1" type="ORF">CRV04_00770</name>
</gene>
<keyword evidence="2" id="KW-1185">Reference proteome</keyword>
<protein>
    <submittedName>
        <fullName evidence="1">FeoB-associated Cys-rich membrane protein</fullName>
    </submittedName>
</protein>
<reference evidence="1 2" key="1">
    <citation type="submission" date="2017-10" db="EMBL/GenBank/DDBJ databases">
        <title>Genomics of the genus Arcobacter.</title>
        <authorList>
            <person name="Perez-Cataluna A."/>
            <person name="Figueras M.J."/>
        </authorList>
    </citation>
    <scope>NUCLEOTIDE SEQUENCE [LARGE SCALE GENOMIC DNA]</scope>
    <source>
        <strain evidence="1 2">CECT 8987</strain>
    </source>
</reference>
<evidence type="ECO:0000313" key="1">
    <source>
        <dbReference type="EMBL" id="RXJ60576.1"/>
    </source>
</evidence>
<sequence length="41" mass="4487">MENIILGVVALLALYYIYIKTFKNSGCNCGSAECKSKNKDA</sequence>
<dbReference type="OrthoDB" id="5366038at2"/>
<proteinExistence type="predicted"/>
<dbReference type="AlphaFoldDB" id="A0A4Q0XT59"/>
<name>A0A4Q0XT59_9BACT</name>
<comment type="caution">
    <text evidence="1">The sequence shown here is derived from an EMBL/GenBank/DDBJ whole genome shotgun (WGS) entry which is preliminary data.</text>
</comment>
<evidence type="ECO:0000313" key="2">
    <source>
        <dbReference type="Proteomes" id="UP000290657"/>
    </source>
</evidence>
<dbReference type="Proteomes" id="UP000290657">
    <property type="component" value="Unassembled WGS sequence"/>
</dbReference>
<dbReference type="EMBL" id="PDKN01000001">
    <property type="protein sequence ID" value="RXJ60576.1"/>
    <property type="molecule type" value="Genomic_DNA"/>
</dbReference>